<dbReference type="Proteomes" id="UP001141981">
    <property type="component" value="Unassembled WGS sequence"/>
</dbReference>
<proteinExistence type="predicted"/>
<accession>A0A9X4AA94</accession>
<keyword evidence="1" id="KW-0472">Membrane</keyword>
<comment type="caution">
    <text evidence="2">The sequence shown here is derived from an EMBL/GenBank/DDBJ whole genome shotgun (WGS) entry which is preliminary data.</text>
</comment>
<name>A0A9X4AA94_LACAM</name>
<keyword evidence="1" id="KW-1133">Transmembrane helix</keyword>
<protein>
    <submittedName>
        <fullName evidence="2">Uncharacterized protein</fullName>
    </submittedName>
</protein>
<keyword evidence="1" id="KW-0812">Transmembrane</keyword>
<reference evidence="2" key="1">
    <citation type="journal article" date="2022" name="Microorganisms">
        <title>Antibiotic Susceptibility, Resistance Gene Determinants and Corresponding Genomic Regions in Lactobacillus amylovorus Isolates Derived from Wild Boars and Domestic Pigs.</title>
        <authorList>
            <person name="Moravkova M."/>
            <person name="Kostovova I."/>
            <person name="Kavanova K."/>
            <person name="Pechar R."/>
            <person name="Stanek S."/>
            <person name="Brychta A."/>
            <person name="Zeman M."/>
            <person name="Kubasova T."/>
        </authorList>
    </citation>
    <scope>NUCLEOTIDE SEQUENCE</scope>
    <source>
        <strain evidence="2">M490A</strain>
    </source>
</reference>
<dbReference type="AlphaFoldDB" id="A0A9X4AA94"/>
<reference evidence="2" key="2">
    <citation type="submission" date="2022-10" db="EMBL/GenBank/DDBJ databases">
        <authorList>
            <person name="Kostovova I."/>
            <person name="Moravkova M."/>
            <person name="Pechar R."/>
        </authorList>
    </citation>
    <scope>NUCLEOTIDE SEQUENCE</scope>
    <source>
        <strain evidence="2">M490A</strain>
    </source>
</reference>
<sequence>MNLSASDISGLIGTITGIIGILISFVEWRESHKGEITISLNPINTTSYRLPGKYLSNKNFDLSYTNVLAMSIRISNTKKEDIQLNDVRVISALSSGDNQAIRISHPFQFKPIAFVTEKGNGLPAVMCPHLAPYYPFPHEIKAGEAEDLQLVFAYNNSRFETIFLFDFGPDQKIVTLKIPSLVDDLHSQKCKLA</sequence>
<evidence type="ECO:0000256" key="1">
    <source>
        <dbReference type="SAM" id="Phobius"/>
    </source>
</evidence>
<gene>
    <name evidence="2" type="ORF">ODU72_03155</name>
</gene>
<organism evidence="2 3">
    <name type="scientific">Lactobacillus amylovorus</name>
    <dbReference type="NCBI Taxonomy" id="1604"/>
    <lineage>
        <taxon>Bacteria</taxon>
        <taxon>Bacillati</taxon>
        <taxon>Bacillota</taxon>
        <taxon>Bacilli</taxon>
        <taxon>Lactobacillales</taxon>
        <taxon>Lactobacillaceae</taxon>
        <taxon>Lactobacillus</taxon>
    </lineage>
</organism>
<evidence type="ECO:0000313" key="2">
    <source>
        <dbReference type="EMBL" id="MDB6257682.1"/>
    </source>
</evidence>
<dbReference type="RefSeq" id="WP_271880711.1">
    <property type="nucleotide sequence ID" value="NZ_JAOTGY010000004.1"/>
</dbReference>
<evidence type="ECO:0000313" key="3">
    <source>
        <dbReference type="Proteomes" id="UP001141981"/>
    </source>
</evidence>
<feature type="transmembrane region" description="Helical" evidence="1">
    <location>
        <begin position="6"/>
        <end position="26"/>
    </location>
</feature>
<dbReference type="EMBL" id="JAOTGY010000004">
    <property type="protein sequence ID" value="MDB6257682.1"/>
    <property type="molecule type" value="Genomic_DNA"/>
</dbReference>